<dbReference type="InterPro" id="IPR006726">
    <property type="entry name" value="PHBA_efflux_AaeB/fusaric-R"/>
</dbReference>
<dbReference type="GO" id="GO:0022857">
    <property type="term" value="F:transmembrane transporter activity"/>
    <property type="evidence" value="ECO:0007669"/>
    <property type="project" value="InterPro"/>
</dbReference>
<proteinExistence type="predicted"/>
<feature type="transmembrane region" description="Helical" evidence="7">
    <location>
        <begin position="497"/>
        <end position="517"/>
    </location>
</feature>
<feature type="transmembrane region" description="Helical" evidence="7">
    <location>
        <begin position="466"/>
        <end position="485"/>
    </location>
</feature>
<evidence type="ECO:0000256" key="5">
    <source>
        <dbReference type="ARBA" id="ARBA00022989"/>
    </source>
</evidence>
<keyword evidence="5 7" id="KW-1133">Transmembrane helix</keyword>
<dbReference type="Proteomes" id="UP000216020">
    <property type="component" value="Unassembled WGS sequence"/>
</dbReference>
<protein>
    <recommendedName>
        <fullName evidence="10">Fusaric acid resistance protein</fullName>
    </recommendedName>
</protein>
<dbReference type="AlphaFoldDB" id="A0A261SKX3"/>
<evidence type="ECO:0000313" key="8">
    <source>
        <dbReference type="EMBL" id="OZI37691.1"/>
    </source>
</evidence>
<sequence length="694" mass="72764">MTRSSPAAGPAPRPLFALPSFIDAPALGFALRTTVASLLAFYLALEMQMDNPKWAAMTVWIVAQGTRGMSLSKGRSRAIGTLAGAAVAMALVGALSQAPWLFLACLAAWLGICTALATGLRNFSSYGAVLAGYTAVIIAMDSVSHPEEVFHIAVARVCYILLGVAVEAVLAAAWEPDRGLIGIRRRLDDYLRKAAELTRRMMSGEAPGNAPQRLFVAGLDMDVAAQFAAAGSLEVRRRMGHIRAAAVATMAQLVAAHALADDRRAGDRDAMPPALLDLVGDIAAQPAGRAAAVQAQTRAAAATLAREMASWDGGAGWRERLAAAKRLALLRALETATERREAVWQAHPANARERYATHLDRTAAVRNGIRAAAALLLAAAFWIGSAWPSGPGFVTITGVICALFSTRPNPVAAGLGFLQGTALAAVVAMLWALLAMPVAHDYASFALPLSIVLVGAGLAMRRPATAAIGASFSIFLWDLLSPGNGSYATMPGQLNGAITLIVGIVCGVLAFTLLFPVDRRAALARLHATVRADLAGLGEARRAPSAAQLHSRTADRIRQQMTQGVQVPPAQMARDLDGILGALAIGDAVIRLRHQGGPGGHVEAALTARERDALLRRLRRAQFGAVARLATRLADRLARRLSGGAPEEKTETAAIDAAGARMAQLRTILLLREIAATIGAHQAFLEGAPFDAPA</sequence>
<comment type="subcellular location">
    <subcellularLocation>
        <location evidence="1">Cell membrane</location>
        <topology evidence="1">Multi-pass membrane protein</topology>
    </subcellularLocation>
</comment>
<evidence type="ECO:0008006" key="10">
    <source>
        <dbReference type="Google" id="ProtNLM"/>
    </source>
</evidence>
<comment type="caution">
    <text evidence="8">The sequence shown here is derived from an EMBL/GenBank/DDBJ whole genome shotgun (WGS) entry which is preliminary data.</text>
</comment>
<evidence type="ECO:0000256" key="1">
    <source>
        <dbReference type="ARBA" id="ARBA00004651"/>
    </source>
</evidence>
<keyword evidence="9" id="KW-1185">Reference proteome</keyword>
<evidence type="ECO:0000256" key="4">
    <source>
        <dbReference type="ARBA" id="ARBA00022692"/>
    </source>
</evidence>
<dbReference type="OrthoDB" id="9807111at2"/>
<dbReference type="RefSeq" id="WP_094851792.1">
    <property type="nucleotide sequence ID" value="NZ_NEVM01000001.1"/>
</dbReference>
<dbReference type="Pfam" id="PF04632">
    <property type="entry name" value="FUSC"/>
    <property type="match status" value="1"/>
</dbReference>
<evidence type="ECO:0000256" key="7">
    <source>
        <dbReference type="SAM" id="Phobius"/>
    </source>
</evidence>
<feature type="transmembrane region" description="Helical" evidence="7">
    <location>
        <begin position="413"/>
        <end position="436"/>
    </location>
</feature>
<accession>A0A261SKX3</accession>
<dbReference type="PANTHER" id="PTHR30509">
    <property type="entry name" value="P-HYDROXYBENZOIC ACID EFFLUX PUMP SUBUNIT-RELATED"/>
    <property type="match status" value="1"/>
</dbReference>
<dbReference type="EMBL" id="NEVM01000001">
    <property type="protein sequence ID" value="OZI37691.1"/>
    <property type="molecule type" value="Genomic_DNA"/>
</dbReference>
<gene>
    <name evidence="8" type="ORF">CAL29_04690</name>
</gene>
<name>A0A261SKX3_9BORD</name>
<keyword evidence="4 7" id="KW-0812">Transmembrane</keyword>
<dbReference type="PANTHER" id="PTHR30509:SF9">
    <property type="entry name" value="MULTIDRUG RESISTANCE PROTEIN MDTO"/>
    <property type="match status" value="1"/>
</dbReference>
<dbReference type="GO" id="GO:0005886">
    <property type="term" value="C:plasma membrane"/>
    <property type="evidence" value="ECO:0007669"/>
    <property type="project" value="UniProtKB-SubCell"/>
</dbReference>
<feature type="transmembrane region" description="Helical" evidence="7">
    <location>
        <begin position="126"/>
        <end position="143"/>
    </location>
</feature>
<feature type="transmembrane region" description="Helical" evidence="7">
    <location>
        <begin position="364"/>
        <end position="383"/>
    </location>
</feature>
<evidence type="ECO:0000256" key="2">
    <source>
        <dbReference type="ARBA" id="ARBA00022448"/>
    </source>
</evidence>
<evidence type="ECO:0000313" key="9">
    <source>
        <dbReference type="Proteomes" id="UP000216020"/>
    </source>
</evidence>
<keyword evidence="3" id="KW-1003">Cell membrane</keyword>
<evidence type="ECO:0000256" key="6">
    <source>
        <dbReference type="ARBA" id="ARBA00023136"/>
    </source>
</evidence>
<feature type="transmembrane region" description="Helical" evidence="7">
    <location>
        <begin position="100"/>
        <end position="119"/>
    </location>
</feature>
<reference evidence="9" key="1">
    <citation type="submission" date="2017-05" db="EMBL/GenBank/DDBJ databases">
        <title>Complete and WGS of Bordetella genogroups.</title>
        <authorList>
            <person name="Spilker T."/>
            <person name="Lipuma J."/>
        </authorList>
    </citation>
    <scope>NUCLEOTIDE SEQUENCE [LARGE SCALE GENOMIC DNA]</scope>
    <source>
        <strain evidence="9">AU16122</strain>
    </source>
</reference>
<keyword evidence="6 7" id="KW-0472">Membrane</keyword>
<feature type="transmembrane region" description="Helical" evidence="7">
    <location>
        <begin position="77"/>
        <end position="94"/>
    </location>
</feature>
<feature type="transmembrane region" description="Helical" evidence="7">
    <location>
        <begin position="149"/>
        <end position="174"/>
    </location>
</feature>
<organism evidence="8 9">
    <name type="scientific">Bordetella genomosp. 10</name>
    <dbReference type="NCBI Taxonomy" id="1416804"/>
    <lineage>
        <taxon>Bacteria</taxon>
        <taxon>Pseudomonadati</taxon>
        <taxon>Pseudomonadota</taxon>
        <taxon>Betaproteobacteria</taxon>
        <taxon>Burkholderiales</taxon>
        <taxon>Alcaligenaceae</taxon>
        <taxon>Bordetella</taxon>
    </lineage>
</organism>
<keyword evidence="2" id="KW-0813">Transport</keyword>
<feature type="transmembrane region" description="Helical" evidence="7">
    <location>
        <begin position="442"/>
        <end position="459"/>
    </location>
</feature>
<evidence type="ECO:0000256" key="3">
    <source>
        <dbReference type="ARBA" id="ARBA00022475"/>
    </source>
</evidence>
<feature type="transmembrane region" description="Helical" evidence="7">
    <location>
        <begin position="24"/>
        <end position="45"/>
    </location>
</feature>